<evidence type="ECO:0000313" key="1">
    <source>
        <dbReference type="EMBL" id="QRR01803.1"/>
    </source>
</evidence>
<dbReference type="RefSeq" id="WP_204655825.1">
    <property type="nucleotide sequence ID" value="NZ_CP056775.1"/>
</dbReference>
<protein>
    <submittedName>
        <fullName evidence="1">Uncharacterized protein</fullName>
    </submittedName>
</protein>
<organism evidence="1 2">
    <name type="scientific">Dyadobacter sandarakinus</name>
    <dbReference type="NCBI Taxonomy" id="2747268"/>
    <lineage>
        <taxon>Bacteria</taxon>
        <taxon>Pseudomonadati</taxon>
        <taxon>Bacteroidota</taxon>
        <taxon>Cytophagia</taxon>
        <taxon>Cytophagales</taxon>
        <taxon>Spirosomataceae</taxon>
        <taxon>Dyadobacter</taxon>
    </lineage>
</organism>
<sequence length="229" mass="25817">MKSVKVFNEKNAAVIVTSEELTIAAGKANILPTHIANAAAATCCYELLPNIRATLLGKSRRQRIAAARAILAMKDLESISSIQLALDQESDQIVKNVFTATILRLHGVQSAQWYFNSEEGDPNVKSMLIAIYDGYMQPEIDDIHFLVDALFIYVKKSQLWIMLLEKSIWAMRIDNIITFLVSPESVRILREESTTQVRIRLHEGLESLQKFKLEKETLKGVTELKNLLS</sequence>
<accession>A0ABX7I9F6</accession>
<evidence type="ECO:0000313" key="2">
    <source>
        <dbReference type="Proteomes" id="UP000612680"/>
    </source>
</evidence>
<name>A0ABX7I9F6_9BACT</name>
<proteinExistence type="predicted"/>
<dbReference type="EMBL" id="CP056775">
    <property type="protein sequence ID" value="QRR01803.1"/>
    <property type="molecule type" value="Genomic_DNA"/>
</dbReference>
<reference evidence="1 2" key="1">
    <citation type="submission" date="2020-06" db="EMBL/GenBank/DDBJ databases">
        <title>Dyadobacter sandarakinus sp. nov., isolated from the soil of the Arctic Yellow River Station.</title>
        <authorList>
            <person name="Zhang Y."/>
            <person name="Peng F."/>
        </authorList>
    </citation>
    <scope>NUCLEOTIDE SEQUENCE [LARGE SCALE GENOMIC DNA]</scope>
    <source>
        <strain evidence="1 2">Q3-56</strain>
    </source>
</reference>
<gene>
    <name evidence="1" type="ORF">HWI92_13230</name>
</gene>
<dbReference type="Proteomes" id="UP000612680">
    <property type="component" value="Chromosome"/>
</dbReference>
<keyword evidence="2" id="KW-1185">Reference proteome</keyword>